<feature type="compositionally biased region" description="Pro residues" evidence="1">
    <location>
        <begin position="66"/>
        <end position="77"/>
    </location>
</feature>
<organism evidence="2 3">
    <name type="scientific">Streptomyces violaceusniger</name>
    <dbReference type="NCBI Taxonomy" id="68280"/>
    <lineage>
        <taxon>Bacteria</taxon>
        <taxon>Bacillati</taxon>
        <taxon>Actinomycetota</taxon>
        <taxon>Actinomycetes</taxon>
        <taxon>Kitasatosporales</taxon>
        <taxon>Streptomycetaceae</taxon>
        <taxon>Streptomyces</taxon>
        <taxon>Streptomyces violaceusniger group</taxon>
    </lineage>
</organism>
<dbReference type="Proteomes" id="UP000301309">
    <property type="component" value="Unassembled WGS sequence"/>
</dbReference>
<comment type="caution">
    <text evidence="2">The sequence shown here is derived from an EMBL/GenBank/DDBJ whole genome shotgun (WGS) entry which is preliminary data.</text>
</comment>
<feature type="compositionally biased region" description="Low complexity" evidence="1">
    <location>
        <begin position="78"/>
        <end position="88"/>
    </location>
</feature>
<proteinExistence type="predicted"/>
<evidence type="ECO:0000256" key="1">
    <source>
        <dbReference type="SAM" id="MobiDB-lite"/>
    </source>
</evidence>
<evidence type="ECO:0000313" key="2">
    <source>
        <dbReference type="EMBL" id="GDY55261.1"/>
    </source>
</evidence>
<feature type="compositionally biased region" description="Basic residues" evidence="1">
    <location>
        <begin position="92"/>
        <end position="103"/>
    </location>
</feature>
<gene>
    <name evidence="2" type="ORF">SVIO_058840</name>
</gene>
<name>A0A4D4L0Y8_STRVO</name>
<protein>
    <submittedName>
        <fullName evidence="2">Uncharacterized protein</fullName>
    </submittedName>
</protein>
<accession>A0A4D4L0Y8</accession>
<reference evidence="2 3" key="1">
    <citation type="journal article" date="2020" name="Int. J. Syst. Evol. Microbiol.">
        <title>Reclassification of Streptomyces castelarensis and Streptomyces sporoclivatus as later heterotypic synonyms of Streptomyces antimycoticus.</title>
        <authorList>
            <person name="Komaki H."/>
            <person name="Tamura T."/>
        </authorList>
    </citation>
    <scope>NUCLEOTIDE SEQUENCE [LARGE SCALE GENOMIC DNA]</scope>
    <source>
        <strain evidence="2 3">NBRC 13459</strain>
    </source>
</reference>
<sequence>MSPFPKNVDGVDDKSHIRGSTTPCSTRHSAPPPYAQLPHPNSRFHPKDTSKIHPKTPAIPLKTPRPHPTPTPAPTPTRPNRTSARTPNSTKTPRRMRRGSAMG</sequence>
<feature type="compositionally biased region" description="Polar residues" evidence="1">
    <location>
        <begin position="18"/>
        <end position="28"/>
    </location>
</feature>
<dbReference type="EMBL" id="BJHW01000001">
    <property type="protein sequence ID" value="GDY55261.1"/>
    <property type="molecule type" value="Genomic_DNA"/>
</dbReference>
<evidence type="ECO:0000313" key="3">
    <source>
        <dbReference type="Proteomes" id="UP000301309"/>
    </source>
</evidence>
<dbReference type="AlphaFoldDB" id="A0A4D4L0Y8"/>
<keyword evidence="3" id="KW-1185">Reference proteome</keyword>
<feature type="region of interest" description="Disordered" evidence="1">
    <location>
        <begin position="1"/>
        <end position="103"/>
    </location>
</feature>